<dbReference type="GeneID" id="96304216"/>
<evidence type="ECO:0000313" key="1">
    <source>
        <dbReference type="EMBL" id="SFL13523.1"/>
    </source>
</evidence>
<dbReference type="RefSeq" id="WP_177245520.1">
    <property type="nucleotide sequence ID" value="NZ_FOQY01000058.1"/>
</dbReference>
<dbReference type="EMBL" id="FOQY01000058">
    <property type="protein sequence ID" value="SFL13523.1"/>
    <property type="molecule type" value="Genomic_DNA"/>
</dbReference>
<accession>A0A1I4F7U8</accession>
<protein>
    <submittedName>
        <fullName evidence="1">Uncharacterized protein</fullName>
    </submittedName>
</protein>
<evidence type="ECO:0000313" key="2">
    <source>
        <dbReference type="Proteomes" id="UP000199111"/>
    </source>
</evidence>
<dbReference type="Proteomes" id="UP000199111">
    <property type="component" value="Unassembled WGS sequence"/>
</dbReference>
<name>A0A1I4F7U8_9ACTN</name>
<organism evidence="1 2">
    <name type="scientific">Streptosporangium canum</name>
    <dbReference type="NCBI Taxonomy" id="324952"/>
    <lineage>
        <taxon>Bacteria</taxon>
        <taxon>Bacillati</taxon>
        <taxon>Actinomycetota</taxon>
        <taxon>Actinomycetes</taxon>
        <taxon>Streptosporangiales</taxon>
        <taxon>Streptosporangiaceae</taxon>
        <taxon>Streptosporangium</taxon>
    </lineage>
</organism>
<keyword evidence="2" id="KW-1185">Reference proteome</keyword>
<reference evidence="2" key="1">
    <citation type="submission" date="2016-10" db="EMBL/GenBank/DDBJ databases">
        <authorList>
            <person name="Varghese N."/>
            <person name="Submissions S."/>
        </authorList>
    </citation>
    <scope>NUCLEOTIDE SEQUENCE [LARGE SCALE GENOMIC DNA]</scope>
    <source>
        <strain evidence="2">CGMCC 4.2126</strain>
    </source>
</reference>
<gene>
    <name evidence="1" type="ORF">SAMN05216275_15816</name>
</gene>
<dbReference type="AlphaFoldDB" id="A0A1I4F7U8"/>
<proteinExistence type="predicted"/>
<sequence>MGHDLLARAALGHDACAHFSDILAEGHQVLKPSDCVGFEIIQRRQDGFDFVATNIHKL</sequence>